<dbReference type="EMBL" id="CATNWA010001947">
    <property type="protein sequence ID" value="CAI9541595.1"/>
    <property type="molecule type" value="Genomic_DNA"/>
</dbReference>
<gene>
    <name evidence="1" type="ORF">SPARVUS_LOCUS1945913</name>
</gene>
<accession>A0ABN9B324</accession>
<reference evidence="1" key="1">
    <citation type="submission" date="2023-05" db="EMBL/GenBank/DDBJ databases">
        <authorList>
            <person name="Stuckert A."/>
        </authorList>
    </citation>
    <scope>NUCLEOTIDE SEQUENCE</scope>
</reference>
<sequence>MCHYLRSPYTPAVFHFVIGCLQISGPSIGAARPHIDHGPPYLLVTLLLSPQCDLCPCTASIAPLCHVPL</sequence>
<protein>
    <submittedName>
        <fullName evidence="1">Uncharacterized protein</fullName>
    </submittedName>
</protein>
<organism evidence="1 2">
    <name type="scientific">Staurois parvus</name>
    <dbReference type="NCBI Taxonomy" id="386267"/>
    <lineage>
        <taxon>Eukaryota</taxon>
        <taxon>Metazoa</taxon>
        <taxon>Chordata</taxon>
        <taxon>Craniata</taxon>
        <taxon>Vertebrata</taxon>
        <taxon>Euteleostomi</taxon>
        <taxon>Amphibia</taxon>
        <taxon>Batrachia</taxon>
        <taxon>Anura</taxon>
        <taxon>Neobatrachia</taxon>
        <taxon>Ranoidea</taxon>
        <taxon>Ranidae</taxon>
        <taxon>Staurois</taxon>
    </lineage>
</organism>
<dbReference type="PROSITE" id="PS51257">
    <property type="entry name" value="PROKAR_LIPOPROTEIN"/>
    <property type="match status" value="1"/>
</dbReference>
<dbReference type="Proteomes" id="UP001162483">
    <property type="component" value="Unassembled WGS sequence"/>
</dbReference>
<evidence type="ECO:0000313" key="1">
    <source>
        <dbReference type="EMBL" id="CAI9541595.1"/>
    </source>
</evidence>
<keyword evidence="2" id="KW-1185">Reference proteome</keyword>
<proteinExistence type="predicted"/>
<name>A0ABN9B324_9NEOB</name>
<comment type="caution">
    <text evidence="1">The sequence shown here is derived from an EMBL/GenBank/DDBJ whole genome shotgun (WGS) entry which is preliminary data.</text>
</comment>
<evidence type="ECO:0000313" key="2">
    <source>
        <dbReference type="Proteomes" id="UP001162483"/>
    </source>
</evidence>